<evidence type="ECO:0008006" key="4">
    <source>
        <dbReference type="Google" id="ProtNLM"/>
    </source>
</evidence>
<dbReference type="HOGENOM" id="CLU_129819_1_1_11"/>
<feature type="transmembrane region" description="Helical" evidence="1">
    <location>
        <begin position="122"/>
        <end position="139"/>
    </location>
</feature>
<dbReference type="Pfam" id="PF06993">
    <property type="entry name" value="DUF1304"/>
    <property type="match status" value="1"/>
</dbReference>
<dbReference type="Proteomes" id="UP000004816">
    <property type="component" value="Unassembled WGS sequence"/>
</dbReference>
<keyword evidence="1" id="KW-0812">Transmembrane</keyword>
<evidence type="ECO:0000313" key="3">
    <source>
        <dbReference type="Proteomes" id="UP000004816"/>
    </source>
</evidence>
<keyword evidence="1" id="KW-1133">Transmembrane helix</keyword>
<sequence length="141" mass="14990">MIVAAPVRRSRAAYYARMRIAFQTFAALAALLHVAIFFMESVFWTKPQIYKRFGVRSADEAVVIKPMAYNQGFYNLFLAVGVFAGLAAPGTSGELVAVFALSCIVGAAFVLASTGLSHLRAAVSQGLFAAAALALWAVLPA</sequence>
<protein>
    <recommendedName>
        <fullName evidence="4">DUF1304 domain-containing protein</fullName>
    </recommendedName>
</protein>
<dbReference type="STRING" id="679197.HMPREF9336_00747"/>
<comment type="caution">
    <text evidence="2">The sequence shown here is derived from an EMBL/GenBank/DDBJ whole genome shotgun (WGS) entry which is preliminary data.</text>
</comment>
<accession>E5XMM7</accession>
<evidence type="ECO:0000256" key="1">
    <source>
        <dbReference type="SAM" id="Phobius"/>
    </source>
</evidence>
<dbReference type="EMBL" id="ACZI02000003">
    <property type="protein sequence ID" value="EFV14372.2"/>
    <property type="molecule type" value="Genomic_DNA"/>
</dbReference>
<keyword evidence="3" id="KW-1185">Reference proteome</keyword>
<keyword evidence="1" id="KW-0472">Membrane</keyword>
<name>E5XMM7_SEGRC</name>
<reference evidence="2 3" key="1">
    <citation type="journal article" date="2011" name="Stand. Genomic Sci.">
        <title>High quality draft genome sequence of Segniliparus rugosus CDC 945(T)= (ATCC BAA-974(T)).</title>
        <authorList>
            <person name="Earl A.M."/>
            <person name="Desjardins C.A."/>
            <person name="Fitzgerald M.G."/>
            <person name="Arachchi H.M."/>
            <person name="Zeng Q."/>
            <person name="Mehta T."/>
            <person name="Griggs A."/>
            <person name="Birren B.W."/>
            <person name="Toney N.C."/>
            <person name="Carr J."/>
            <person name="Posey J."/>
            <person name="Butler W.R."/>
        </authorList>
    </citation>
    <scope>NUCLEOTIDE SEQUENCE [LARGE SCALE GENOMIC DNA]</scope>
    <source>
        <strain evidence="3">ATCC BAA-974 / DSM 45345 / CCUG 50838 / CIP 108380 / JCM 13579 / CDC 945</strain>
    </source>
</reference>
<evidence type="ECO:0000313" key="2">
    <source>
        <dbReference type="EMBL" id="EFV14372.2"/>
    </source>
</evidence>
<proteinExistence type="predicted"/>
<dbReference type="PANTHER" id="PTHR38446">
    <property type="entry name" value="BLL0914 PROTEIN"/>
    <property type="match status" value="1"/>
</dbReference>
<dbReference type="AlphaFoldDB" id="E5XMM7"/>
<feature type="transmembrane region" description="Helical" evidence="1">
    <location>
        <begin position="72"/>
        <end position="88"/>
    </location>
</feature>
<feature type="transmembrane region" description="Helical" evidence="1">
    <location>
        <begin position="95"/>
        <end position="116"/>
    </location>
</feature>
<dbReference type="eggNOG" id="COG3759">
    <property type="taxonomic scope" value="Bacteria"/>
</dbReference>
<feature type="transmembrane region" description="Helical" evidence="1">
    <location>
        <begin position="20"/>
        <end position="39"/>
    </location>
</feature>
<dbReference type="InterPro" id="IPR009732">
    <property type="entry name" value="DUF1304"/>
</dbReference>
<gene>
    <name evidence="2" type="ORF">HMPREF9336_00747</name>
</gene>
<organism evidence="2 3">
    <name type="scientific">Segniliparus rugosus (strain ATCC BAA-974 / DSM 45345 / CCUG 50838 / CIP 108380 / JCM 13579 / CDC 945)</name>
    <dbReference type="NCBI Taxonomy" id="679197"/>
    <lineage>
        <taxon>Bacteria</taxon>
        <taxon>Bacillati</taxon>
        <taxon>Actinomycetota</taxon>
        <taxon>Actinomycetes</taxon>
        <taxon>Mycobacteriales</taxon>
        <taxon>Segniliparaceae</taxon>
        <taxon>Segniliparus</taxon>
    </lineage>
</organism>
<dbReference type="PANTHER" id="PTHR38446:SF1">
    <property type="entry name" value="BLL0914 PROTEIN"/>
    <property type="match status" value="1"/>
</dbReference>